<sequence>MNVHQQVNVSAVLWMRNLLRGMAMSIKDWLIRTETIVHEMIVNVEDGTAVGSVETVYYGPKRTGGNRIHGRNQSCMCHDIYRRHLTWADVNGMDDLLPKDNTAKSLSRRLRTELNKLVAEGKVNGESIIRDANRQPTAEHE</sequence>
<evidence type="ECO:0000313" key="1">
    <source>
        <dbReference type="EMBL" id="QZE56268.1"/>
    </source>
</evidence>
<name>A0AAE7XIQ6_9CAUD</name>
<proteinExistence type="predicted"/>
<gene>
    <name evidence="1" type="ORF">pEaSNUABM3_00071</name>
</gene>
<keyword evidence="2" id="KW-1185">Reference proteome</keyword>
<reference evidence="1 2" key="1">
    <citation type="submission" date="2021-06" db="EMBL/GenBank/DDBJ databases">
        <title>Complete genome sequence of Erwinia phage pEa_SNUABM_03.</title>
        <authorList>
            <person name="Kim S.G."/>
            <person name="Park S.C."/>
        </authorList>
    </citation>
    <scope>NUCLEOTIDE SEQUENCE [LARGE SCALE GENOMIC DNA]</scope>
</reference>
<protein>
    <submittedName>
        <fullName evidence="1">Uncharacterized protein</fullName>
    </submittedName>
</protein>
<dbReference type="Proteomes" id="UP000827787">
    <property type="component" value="Segment"/>
</dbReference>
<evidence type="ECO:0000313" key="2">
    <source>
        <dbReference type="Proteomes" id="UP000827787"/>
    </source>
</evidence>
<accession>A0AAE7XIQ6</accession>
<organism evidence="1 2">
    <name type="scientific">Erwinia phage pEa_SNUABM_3</name>
    <dbReference type="NCBI Taxonomy" id="2869552"/>
    <lineage>
        <taxon>Viruses</taxon>
        <taxon>Duplodnaviria</taxon>
        <taxon>Heunggongvirae</taxon>
        <taxon>Uroviricota</taxon>
        <taxon>Caudoviricetes</taxon>
        <taxon>Alexandravirus</taxon>
        <taxon>Alexandravirus SNUABM3</taxon>
    </lineage>
</organism>
<dbReference type="EMBL" id="MZ443770">
    <property type="protein sequence ID" value="QZE56268.1"/>
    <property type="molecule type" value="Genomic_DNA"/>
</dbReference>